<gene>
    <name evidence="1" type="ORF">RPERSI_LOCUS16246</name>
</gene>
<comment type="caution">
    <text evidence="1">The sequence shown here is derived from an EMBL/GenBank/DDBJ whole genome shotgun (WGS) entry which is preliminary data.</text>
</comment>
<name>A0ACA9QYK8_9GLOM</name>
<sequence>ANRTDAKVIKKNFMTRQATYICDSYFDYIHKSSTSTKTIPANTINTHLTIECNIKGVLAEVLEYHLWKDVNGKKSVDMKGVKLDSLAKNVAPKNGGWFIIKRYALHADPSECLNAPKGLVVSAIAKIKLTYPDGNIDEGYPIVQNVLKGCPPSSTKPKPSKPTKPQPSKSTKPQPSKSTKP</sequence>
<protein>
    <submittedName>
        <fullName evidence="1">26127_t:CDS:1</fullName>
    </submittedName>
</protein>
<organism evidence="1 2">
    <name type="scientific">Racocetra persica</name>
    <dbReference type="NCBI Taxonomy" id="160502"/>
    <lineage>
        <taxon>Eukaryota</taxon>
        <taxon>Fungi</taxon>
        <taxon>Fungi incertae sedis</taxon>
        <taxon>Mucoromycota</taxon>
        <taxon>Glomeromycotina</taxon>
        <taxon>Glomeromycetes</taxon>
        <taxon>Diversisporales</taxon>
        <taxon>Gigasporaceae</taxon>
        <taxon>Racocetra</taxon>
    </lineage>
</organism>
<dbReference type="Proteomes" id="UP000789920">
    <property type="component" value="Unassembled WGS sequence"/>
</dbReference>
<keyword evidence="2" id="KW-1185">Reference proteome</keyword>
<dbReference type="EMBL" id="CAJVQC010039907">
    <property type="protein sequence ID" value="CAG8769637.1"/>
    <property type="molecule type" value="Genomic_DNA"/>
</dbReference>
<feature type="non-terminal residue" evidence="1">
    <location>
        <position position="1"/>
    </location>
</feature>
<evidence type="ECO:0000313" key="2">
    <source>
        <dbReference type="Proteomes" id="UP000789920"/>
    </source>
</evidence>
<proteinExistence type="predicted"/>
<evidence type="ECO:0000313" key="1">
    <source>
        <dbReference type="EMBL" id="CAG8769637.1"/>
    </source>
</evidence>
<accession>A0ACA9QYK8</accession>
<reference evidence="1" key="1">
    <citation type="submission" date="2021-06" db="EMBL/GenBank/DDBJ databases">
        <authorList>
            <person name="Kallberg Y."/>
            <person name="Tangrot J."/>
            <person name="Rosling A."/>
        </authorList>
    </citation>
    <scope>NUCLEOTIDE SEQUENCE</scope>
    <source>
        <strain evidence="1">MA461A</strain>
    </source>
</reference>